<accession>A0A3M7PK72</accession>
<dbReference type="AlphaFoldDB" id="A0A3M7PK72"/>
<dbReference type="Proteomes" id="UP000276133">
    <property type="component" value="Unassembled WGS sequence"/>
</dbReference>
<evidence type="ECO:0000313" key="1">
    <source>
        <dbReference type="EMBL" id="RMZ99383.1"/>
    </source>
</evidence>
<dbReference type="EMBL" id="REGN01010252">
    <property type="protein sequence ID" value="RMZ99383.1"/>
    <property type="molecule type" value="Genomic_DNA"/>
</dbReference>
<name>A0A3M7PK72_BRAPC</name>
<organism evidence="1 2">
    <name type="scientific">Brachionus plicatilis</name>
    <name type="common">Marine rotifer</name>
    <name type="synonym">Brachionus muelleri</name>
    <dbReference type="NCBI Taxonomy" id="10195"/>
    <lineage>
        <taxon>Eukaryota</taxon>
        <taxon>Metazoa</taxon>
        <taxon>Spiralia</taxon>
        <taxon>Gnathifera</taxon>
        <taxon>Rotifera</taxon>
        <taxon>Eurotatoria</taxon>
        <taxon>Monogononta</taxon>
        <taxon>Pseudotrocha</taxon>
        <taxon>Ploima</taxon>
        <taxon>Brachionidae</taxon>
        <taxon>Brachionus</taxon>
    </lineage>
</organism>
<keyword evidence="2" id="KW-1185">Reference proteome</keyword>
<reference evidence="1 2" key="1">
    <citation type="journal article" date="2018" name="Sci. Rep.">
        <title>Genomic signatures of local adaptation to the degree of environmental predictability in rotifers.</title>
        <authorList>
            <person name="Franch-Gras L."/>
            <person name="Hahn C."/>
            <person name="Garcia-Roger E.M."/>
            <person name="Carmona M.J."/>
            <person name="Serra M."/>
            <person name="Gomez A."/>
        </authorList>
    </citation>
    <scope>NUCLEOTIDE SEQUENCE [LARGE SCALE GENOMIC DNA]</scope>
    <source>
        <strain evidence="1">HYR1</strain>
    </source>
</reference>
<sequence>MKQPLFHLLRKSAKYVQILQNCTLFKRIKNKTQLLCTYFADLCKFLYEISQCLLKFYKTLLIN</sequence>
<evidence type="ECO:0000313" key="2">
    <source>
        <dbReference type="Proteomes" id="UP000276133"/>
    </source>
</evidence>
<protein>
    <submittedName>
        <fullName evidence="1">Uncharacterized protein</fullName>
    </submittedName>
</protein>
<proteinExistence type="predicted"/>
<comment type="caution">
    <text evidence="1">The sequence shown here is derived from an EMBL/GenBank/DDBJ whole genome shotgun (WGS) entry which is preliminary data.</text>
</comment>
<gene>
    <name evidence="1" type="ORF">BpHYR1_043042</name>
</gene>